<dbReference type="Gene3D" id="3.90.70.10">
    <property type="entry name" value="Cysteine proteinases"/>
    <property type="match status" value="1"/>
</dbReference>
<comment type="caution">
    <text evidence="4">The sequence shown here is derived from an EMBL/GenBank/DDBJ whole genome shotgun (WGS) entry which is preliminary data.</text>
</comment>
<keyword evidence="5" id="KW-1185">Reference proteome</keyword>
<dbReference type="AlphaFoldDB" id="A0A3M7Q5Q1"/>
<dbReference type="EMBL" id="REGN01007298">
    <property type="protein sequence ID" value="RNA06730.1"/>
    <property type="molecule type" value="Genomic_DNA"/>
</dbReference>
<proteinExistence type="predicted"/>
<dbReference type="EC" id="3.4.19.12" evidence="2"/>
<gene>
    <name evidence="4" type="ORF">BpHYR1_023434</name>
</gene>
<evidence type="ECO:0000313" key="4">
    <source>
        <dbReference type="EMBL" id="RNA06730.1"/>
    </source>
</evidence>
<organism evidence="4 5">
    <name type="scientific">Brachionus plicatilis</name>
    <name type="common">Marine rotifer</name>
    <name type="synonym">Brachionus muelleri</name>
    <dbReference type="NCBI Taxonomy" id="10195"/>
    <lineage>
        <taxon>Eukaryota</taxon>
        <taxon>Metazoa</taxon>
        <taxon>Spiralia</taxon>
        <taxon>Gnathifera</taxon>
        <taxon>Rotifera</taxon>
        <taxon>Eurotatoria</taxon>
        <taxon>Monogononta</taxon>
        <taxon>Pseudotrocha</taxon>
        <taxon>Ploima</taxon>
        <taxon>Brachionidae</taxon>
        <taxon>Brachionus</taxon>
    </lineage>
</organism>
<dbReference type="InterPro" id="IPR001394">
    <property type="entry name" value="Peptidase_C19_UCH"/>
</dbReference>
<reference evidence="4 5" key="1">
    <citation type="journal article" date="2018" name="Sci. Rep.">
        <title>Genomic signatures of local adaptation to the degree of environmental predictability in rotifers.</title>
        <authorList>
            <person name="Franch-Gras L."/>
            <person name="Hahn C."/>
            <person name="Garcia-Roger E.M."/>
            <person name="Carmona M.J."/>
            <person name="Serra M."/>
            <person name="Gomez A."/>
        </authorList>
    </citation>
    <scope>NUCLEOTIDE SEQUENCE [LARGE SCALE GENOMIC DNA]</scope>
    <source>
        <strain evidence="4">HYR1</strain>
    </source>
</reference>
<dbReference type="Proteomes" id="UP000276133">
    <property type="component" value="Unassembled WGS sequence"/>
</dbReference>
<evidence type="ECO:0000313" key="5">
    <source>
        <dbReference type="Proteomes" id="UP000276133"/>
    </source>
</evidence>
<dbReference type="GO" id="GO:0004843">
    <property type="term" value="F:cysteine-type deubiquitinase activity"/>
    <property type="evidence" value="ECO:0007669"/>
    <property type="project" value="UniProtKB-EC"/>
</dbReference>
<dbReference type="SUPFAM" id="SSF54001">
    <property type="entry name" value="Cysteine proteinases"/>
    <property type="match status" value="1"/>
</dbReference>
<dbReference type="PANTHER" id="PTHR21646:SF10">
    <property type="entry name" value="UBIQUITIN CARBOXYL-TERMINAL HYDROLASE 14"/>
    <property type="match status" value="1"/>
</dbReference>
<dbReference type="InterPro" id="IPR050185">
    <property type="entry name" value="Ub_carboxyl-term_hydrolase"/>
</dbReference>
<evidence type="ECO:0000259" key="3">
    <source>
        <dbReference type="PROSITE" id="PS50235"/>
    </source>
</evidence>
<comment type="catalytic activity">
    <reaction evidence="1">
        <text>Thiol-dependent hydrolysis of ester, thioester, amide, peptide and isopeptide bonds formed by the C-terminal Gly of ubiquitin (a 76-residue protein attached to proteins as an intracellular targeting signal).</text>
        <dbReference type="EC" id="3.4.19.12"/>
    </reaction>
</comment>
<dbReference type="GO" id="GO:0016579">
    <property type="term" value="P:protein deubiquitination"/>
    <property type="evidence" value="ECO:0007669"/>
    <property type="project" value="InterPro"/>
</dbReference>
<dbReference type="InterPro" id="IPR038765">
    <property type="entry name" value="Papain-like_cys_pep_sf"/>
</dbReference>
<evidence type="ECO:0000256" key="2">
    <source>
        <dbReference type="ARBA" id="ARBA00012759"/>
    </source>
</evidence>
<name>A0A3M7Q5Q1_BRAPC</name>
<dbReference type="PROSITE" id="PS50235">
    <property type="entry name" value="USP_3"/>
    <property type="match status" value="1"/>
</dbReference>
<evidence type="ECO:0000256" key="1">
    <source>
        <dbReference type="ARBA" id="ARBA00000707"/>
    </source>
</evidence>
<feature type="domain" description="USP" evidence="3">
    <location>
        <begin position="160"/>
        <end position="353"/>
    </location>
</feature>
<dbReference type="PANTHER" id="PTHR21646">
    <property type="entry name" value="UBIQUITIN CARBOXYL-TERMINAL HYDROLASE"/>
    <property type="match status" value="1"/>
</dbReference>
<dbReference type="PROSITE" id="PS00972">
    <property type="entry name" value="USP_1"/>
    <property type="match status" value="1"/>
</dbReference>
<sequence length="353" mass="42120">MFIKVSKFLNSYPILDERFQKKSFIDFVKIFVGILKLLDKSIAFFLPRVARIVPYESPTTLDTFSMVDGFRILIIFDKYGLFCFYTILIVIENYINLYLNHNLNDLTLSRLRLARNYYLQMLKSFGGDKRLFINKLNRRYWKKTKRSNIDLEKKYDDLFIGLKNFGNTCFIASIIQSLYSLKEVTIFLVKTFIELEDFFLDFEEYKLFKSYLELISFNFDSIKDQKKFVELWKNFYQSLHDSELKKTFEKGTQQDAHEFLLKFLTYLDECSLEAELVKRGFKNNETFSEVCDQLREESLFGQFFNFKYEQTCECENQHSHKRNVSDCNLILDVKKISDKPSIPNNSIENIPVF</sequence>
<dbReference type="InterPro" id="IPR028889">
    <property type="entry name" value="USP"/>
</dbReference>
<protein>
    <recommendedName>
        <fullName evidence="2">ubiquitinyl hydrolase 1</fullName>
        <ecNumber evidence="2">3.4.19.12</ecNumber>
    </recommendedName>
</protein>
<dbReference type="Pfam" id="PF00443">
    <property type="entry name" value="UCH"/>
    <property type="match status" value="1"/>
</dbReference>
<dbReference type="InterPro" id="IPR018200">
    <property type="entry name" value="USP_CS"/>
</dbReference>
<accession>A0A3M7Q5Q1</accession>